<dbReference type="RefSeq" id="XP_018986637.1">
    <property type="nucleotide sequence ID" value="XM_019131651.1"/>
</dbReference>
<dbReference type="STRING" id="984486.A0A1E3QUF1"/>
<dbReference type="GO" id="GO:0030427">
    <property type="term" value="C:site of polarized growth"/>
    <property type="evidence" value="ECO:0007669"/>
    <property type="project" value="EnsemblFungi"/>
</dbReference>
<feature type="domain" description="Exocyst complex component Sec10-like alpha-helical bundle" evidence="1">
    <location>
        <begin position="163"/>
        <end position="811"/>
    </location>
</feature>
<dbReference type="Pfam" id="PF07393">
    <property type="entry name" value="Sec10_HB"/>
    <property type="match status" value="1"/>
</dbReference>
<dbReference type="GO" id="GO:0034498">
    <property type="term" value="P:early endosome to Golgi transport"/>
    <property type="evidence" value="ECO:0007669"/>
    <property type="project" value="EnsemblFungi"/>
</dbReference>
<dbReference type="GO" id="GO:0006887">
    <property type="term" value="P:exocytosis"/>
    <property type="evidence" value="ECO:0007669"/>
    <property type="project" value="TreeGrafter"/>
</dbReference>
<dbReference type="GO" id="GO:0005768">
    <property type="term" value="C:endosome"/>
    <property type="evidence" value="ECO:0007669"/>
    <property type="project" value="EnsemblFungi"/>
</dbReference>
<dbReference type="GO" id="GO:0006897">
    <property type="term" value="P:endocytosis"/>
    <property type="evidence" value="ECO:0007669"/>
    <property type="project" value="EnsemblFungi"/>
</dbReference>
<accession>A0A1E3QUF1</accession>
<name>A0A1E3QUF1_9ASCO</name>
<dbReference type="InterPro" id="IPR048627">
    <property type="entry name" value="Sec10_HB"/>
</dbReference>
<evidence type="ECO:0000259" key="1">
    <source>
        <dbReference type="Pfam" id="PF07393"/>
    </source>
</evidence>
<dbReference type="GO" id="GO:0005794">
    <property type="term" value="C:Golgi apparatus"/>
    <property type="evidence" value="ECO:0007669"/>
    <property type="project" value="EnsemblFungi"/>
</dbReference>
<dbReference type="EMBL" id="KV454428">
    <property type="protein sequence ID" value="ODQ81309.1"/>
    <property type="molecule type" value="Genomic_DNA"/>
</dbReference>
<evidence type="ECO:0000313" key="2">
    <source>
        <dbReference type="EMBL" id="ODQ81309.1"/>
    </source>
</evidence>
<dbReference type="PANTHER" id="PTHR12100:SF1">
    <property type="entry name" value="RECYCLIN-1"/>
    <property type="match status" value="1"/>
</dbReference>
<dbReference type="GO" id="GO:0032456">
    <property type="term" value="P:endocytic recycling"/>
    <property type="evidence" value="ECO:0007669"/>
    <property type="project" value="EnsemblFungi"/>
</dbReference>
<dbReference type="GO" id="GO:0000149">
    <property type="term" value="F:SNARE binding"/>
    <property type="evidence" value="ECO:0007669"/>
    <property type="project" value="EnsemblFungi"/>
</dbReference>
<organism evidence="2 3">
    <name type="scientific">Babjeviella inositovora NRRL Y-12698</name>
    <dbReference type="NCBI Taxonomy" id="984486"/>
    <lineage>
        <taxon>Eukaryota</taxon>
        <taxon>Fungi</taxon>
        <taxon>Dikarya</taxon>
        <taxon>Ascomycota</taxon>
        <taxon>Saccharomycotina</taxon>
        <taxon>Pichiomycetes</taxon>
        <taxon>Serinales incertae sedis</taxon>
        <taxon>Babjeviella</taxon>
    </lineage>
</organism>
<dbReference type="GO" id="GO:0005829">
    <property type="term" value="C:cytosol"/>
    <property type="evidence" value="ECO:0007669"/>
    <property type="project" value="GOC"/>
</dbReference>
<dbReference type="Proteomes" id="UP000094336">
    <property type="component" value="Unassembled WGS sequence"/>
</dbReference>
<protein>
    <recommendedName>
        <fullName evidence="1">Exocyst complex component Sec10-like alpha-helical bundle domain-containing protein</fullName>
    </recommendedName>
</protein>
<dbReference type="PANTHER" id="PTHR12100">
    <property type="entry name" value="SEC10"/>
    <property type="match status" value="1"/>
</dbReference>
<dbReference type="GeneID" id="30149504"/>
<proteinExistence type="predicted"/>
<dbReference type="AlphaFoldDB" id="A0A1E3QUF1"/>
<dbReference type="InterPro" id="IPR036047">
    <property type="entry name" value="F-box-like_dom_sf"/>
</dbReference>
<keyword evidence="3" id="KW-1185">Reference proteome</keyword>
<reference evidence="3" key="1">
    <citation type="submission" date="2016-05" db="EMBL/GenBank/DDBJ databases">
        <title>Comparative genomics of biotechnologically important yeasts.</title>
        <authorList>
            <consortium name="DOE Joint Genome Institute"/>
            <person name="Riley R."/>
            <person name="Haridas S."/>
            <person name="Wolfe K.H."/>
            <person name="Lopes M.R."/>
            <person name="Hittinger C.T."/>
            <person name="Goker M."/>
            <person name="Salamov A."/>
            <person name="Wisecaver J."/>
            <person name="Long T.M."/>
            <person name="Aerts A.L."/>
            <person name="Barry K."/>
            <person name="Choi C."/>
            <person name="Clum A."/>
            <person name="Coughlan A.Y."/>
            <person name="Deshpande S."/>
            <person name="Douglass A.P."/>
            <person name="Hanson S.J."/>
            <person name="Klenk H.-P."/>
            <person name="Labutti K."/>
            <person name="Lapidus A."/>
            <person name="Lindquist E."/>
            <person name="Lipzen A."/>
            <person name="Meier-Kolthoff J.P."/>
            <person name="Ohm R.A."/>
            <person name="Otillar R.P."/>
            <person name="Pangilinan J."/>
            <person name="Peng Y."/>
            <person name="Rokas A."/>
            <person name="Rosa C.A."/>
            <person name="Scheuner C."/>
            <person name="Sibirny A.A."/>
            <person name="Slot J.C."/>
            <person name="Stielow J.B."/>
            <person name="Sun H."/>
            <person name="Kurtzman C.P."/>
            <person name="Blackwell M."/>
            <person name="Grigoriev I.V."/>
            <person name="Jeffries T.W."/>
        </authorList>
    </citation>
    <scope>NUCLEOTIDE SEQUENCE [LARGE SCALE GENOMIC DNA]</scope>
    <source>
        <strain evidence="3">NRRL Y-12698</strain>
    </source>
</reference>
<dbReference type="GO" id="GO:0006893">
    <property type="term" value="P:Golgi to plasma membrane transport"/>
    <property type="evidence" value="ECO:0007669"/>
    <property type="project" value="TreeGrafter"/>
</dbReference>
<dbReference type="OrthoDB" id="5554140at2759"/>
<dbReference type="GO" id="GO:0000145">
    <property type="term" value="C:exocyst"/>
    <property type="evidence" value="ECO:0007669"/>
    <property type="project" value="TreeGrafter"/>
</dbReference>
<sequence length="826" mass="93508">MISPLTIPPEHIPKAELSLSRITEAEASLGHSSKIKTSLRLPLTVATNILRFLSFTDAITFGQVNRLCHTLYNSPQFWVARYKSIGKWDEEAYQKRPKPSSLPPADPLTCYDCLQYADSQLKPQLLAIHHCLAPYYVDLAGSNSLGNFNDVKIFQDYKQPQDQARLLVNLQQYTKLVRSCSNSDETSSARLESILEIFQNAILRELEINYEKLARSVTPEQLLEVKLFANILIDIGSENTLVDFFLQRSLNDNEPIFGNVSDYFTENESEDAKAGPNDGKAVLINKEALHAMFATLADVFNVQAAQVDVIFPQKLPIMYKLSEEMVSKHFIEFIALVIARAKITPVYAEFVPFVYHCLVYDFVGALGPSANMGDNKAQMLMLVDLYYEPFVVEYINDSFETFLQDNSATLQKWDLQRLEREQKTETHILAQVVDPSNKRSDKLDLLSSFKKIVIFNGPKKQAKQDEVPKEELTAFDAKIKILNEKLKSLNEIVSLELSMGIINASRILINHMNTFQNIVKLKPFINDTISKIYLELLRSIGFHHIGSSFTKAIALLNSYDPTKLFLGARTEINKISTVEPLVIFTELVNLADLIQQTLHIFYQENLVHSKIINPNQDFLNPIVGTKKKFETSLDSYVANGLNVGIDVLVHEIQFVFESLQTVTDYHPPNFGPTACALKNVEILKNHVNLLQGSTDKAIIDVFQQEIGERFFAAIVKNMKHRCVISTDGAITLIADLNYYYDFILSLRQKPLVPLFTALKNVGSMFLIDGTDAKTLGKMCSDLGKFNGVFTQEDIYEFVQRRSDWAVIKRHVEKVMYGLTLGECCIV</sequence>
<gene>
    <name evidence="2" type="ORF">BABINDRAFT_33767</name>
</gene>
<dbReference type="SUPFAM" id="SSF81383">
    <property type="entry name" value="F-box domain"/>
    <property type="match status" value="1"/>
</dbReference>
<dbReference type="InterPro" id="IPR009976">
    <property type="entry name" value="Sec10-like"/>
</dbReference>
<evidence type="ECO:0000313" key="3">
    <source>
        <dbReference type="Proteomes" id="UP000094336"/>
    </source>
</evidence>